<dbReference type="InParanoid" id="A0A2K1KCE7"/>
<name>A0A2K1KCE7_PHYPA</name>
<protein>
    <submittedName>
        <fullName evidence="1 2">Uncharacterized protein</fullName>
    </submittedName>
</protein>
<dbReference type="AlphaFoldDB" id="A0A2K1KCE7"/>
<gene>
    <name evidence="1" type="ORF">PHYPA_010641</name>
</gene>
<reference evidence="2" key="3">
    <citation type="submission" date="2020-12" db="UniProtKB">
        <authorList>
            <consortium name="EnsemblPlants"/>
        </authorList>
    </citation>
    <scope>IDENTIFICATION</scope>
</reference>
<dbReference type="EnsemblPlants" id="Pp3c7_20851V3.1">
    <property type="protein sequence ID" value="PAC:32924511.CDS.1"/>
    <property type="gene ID" value="Pp3c7_20851"/>
</dbReference>
<accession>A0A2K1KCE7</accession>
<reference evidence="1 3" key="2">
    <citation type="journal article" date="2018" name="Plant J.">
        <title>The Physcomitrella patens chromosome-scale assembly reveals moss genome structure and evolution.</title>
        <authorList>
            <person name="Lang D."/>
            <person name="Ullrich K.K."/>
            <person name="Murat F."/>
            <person name="Fuchs J."/>
            <person name="Jenkins J."/>
            <person name="Haas F.B."/>
            <person name="Piednoel M."/>
            <person name="Gundlach H."/>
            <person name="Van Bel M."/>
            <person name="Meyberg R."/>
            <person name="Vives C."/>
            <person name="Morata J."/>
            <person name="Symeonidi A."/>
            <person name="Hiss M."/>
            <person name="Muchero W."/>
            <person name="Kamisugi Y."/>
            <person name="Saleh O."/>
            <person name="Blanc G."/>
            <person name="Decker E.L."/>
            <person name="van Gessel N."/>
            <person name="Grimwood J."/>
            <person name="Hayes R.D."/>
            <person name="Graham S.W."/>
            <person name="Gunter L.E."/>
            <person name="McDaniel S.F."/>
            <person name="Hoernstein S.N.W."/>
            <person name="Larsson A."/>
            <person name="Li F.W."/>
            <person name="Perroud P.F."/>
            <person name="Phillips J."/>
            <person name="Ranjan P."/>
            <person name="Rokshar D.S."/>
            <person name="Rothfels C.J."/>
            <person name="Schneider L."/>
            <person name="Shu S."/>
            <person name="Stevenson D.W."/>
            <person name="Thummler F."/>
            <person name="Tillich M."/>
            <person name="Villarreal Aguilar J.C."/>
            <person name="Widiez T."/>
            <person name="Wong G.K."/>
            <person name="Wymore A."/>
            <person name="Zhang Y."/>
            <person name="Zimmer A.D."/>
            <person name="Quatrano R.S."/>
            <person name="Mayer K.F.X."/>
            <person name="Goodstein D."/>
            <person name="Casacuberta J.M."/>
            <person name="Vandepoele K."/>
            <person name="Reski R."/>
            <person name="Cuming A.C."/>
            <person name="Tuskan G.A."/>
            <person name="Maumus F."/>
            <person name="Salse J."/>
            <person name="Schmutz J."/>
            <person name="Rensing S.A."/>
        </authorList>
    </citation>
    <scope>NUCLEOTIDE SEQUENCE [LARGE SCALE GENOMIC DNA]</scope>
    <source>
        <strain evidence="2 3">cv. Gransden 2004</strain>
    </source>
</reference>
<reference evidence="1 3" key="1">
    <citation type="journal article" date="2008" name="Science">
        <title>The Physcomitrella genome reveals evolutionary insights into the conquest of land by plants.</title>
        <authorList>
            <person name="Rensing S."/>
            <person name="Lang D."/>
            <person name="Zimmer A."/>
            <person name="Terry A."/>
            <person name="Salamov A."/>
            <person name="Shapiro H."/>
            <person name="Nishiyama T."/>
            <person name="Perroud P.-F."/>
            <person name="Lindquist E."/>
            <person name="Kamisugi Y."/>
            <person name="Tanahashi T."/>
            <person name="Sakakibara K."/>
            <person name="Fujita T."/>
            <person name="Oishi K."/>
            <person name="Shin-I T."/>
            <person name="Kuroki Y."/>
            <person name="Toyoda A."/>
            <person name="Suzuki Y."/>
            <person name="Hashimoto A."/>
            <person name="Yamaguchi K."/>
            <person name="Sugano A."/>
            <person name="Kohara Y."/>
            <person name="Fujiyama A."/>
            <person name="Anterola A."/>
            <person name="Aoki S."/>
            <person name="Ashton N."/>
            <person name="Barbazuk W.B."/>
            <person name="Barker E."/>
            <person name="Bennetzen J."/>
            <person name="Bezanilla M."/>
            <person name="Blankenship R."/>
            <person name="Cho S.H."/>
            <person name="Dutcher S."/>
            <person name="Estelle M."/>
            <person name="Fawcett J.A."/>
            <person name="Gundlach H."/>
            <person name="Hanada K."/>
            <person name="Heyl A."/>
            <person name="Hicks K.A."/>
            <person name="Hugh J."/>
            <person name="Lohr M."/>
            <person name="Mayer K."/>
            <person name="Melkozernov A."/>
            <person name="Murata T."/>
            <person name="Nelson D."/>
            <person name="Pils B."/>
            <person name="Prigge M."/>
            <person name="Reiss B."/>
            <person name="Renner T."/>
            <person name="Rombauts S."/>
            <person name="Rushton P."/>
            <person name="Sanderfoot A."/>
            <person name="Schween G."/>
            <person name="Shiu S.-H."/>
            <person name="Stueber K."/>
            <person name="Theodoulou F.L."/>
            <person name="Tu H."/>
            <person name="Van de Peer Y."/>
            <person name="Verrier P.J."/>
            <person name="Waters E."/>
            <person name="Wood A."/>
            <person name="Yang L."/>
            <person name="Cove D."/>
            <person name="Cuming A."/>
            <person name="Hasebe M."/>
            <person name="Lucas S."/>
            <person name="Mishler D.B."/>
            <person name="Reski R."/>
            <person name="Grigoriev I."/>
            <person name="Quatrano R.S."/>
            <person name="Boore J.L."/>
        </authorList>
    </citation>
    <scope>NUCLEOTIDE SEQUENCE [LARGE SCALE GENOMIC DNA]</scope>
    <source>
        <strain evidence="2 3">cv. Gransden 2004</strain>
    </source>
</reference>
<keyword evidence="3" id="KW-1185">Reference proteome</keyword>
<dbReference type="Gramene" id="Pp3c7_20851V3.1">
    <property type="protein sequence ID" value="PAC:32924511.CDS.1"/>
    <property type="gene ID" value="Pp3c7_20851"/>
</dbReference>
<sequence>MRWRRLLDLYTGRLYLTKSSVRNRRHGGAHPCSWLNEASVSGTRHMNINEEVVLDTRSIDVKYIPCVSSNISLVWI</sequence>
<evidence type="ECO:0000313" key="2">
    <source>
        <dbReference type="EnsemblPlants" id="PAC:32924511.CDS.1"/>
    </source>
</evidence>
<proteinExistence type="predicted"/>
<evidence type="ECO:0000313" key="1">
    <source>
        <dbReference type="EMBL" id="PNR51454.1"/>
    </source>
</evidence>
<organism evidence="1">
    <name type="scientific">Physcomitrium patens</name>
    <name type="common">Spreading-leaved earth moss</name>
    <name type="synonym">Physcomitrella patens</name>
    <dbReference type="NCBI Taxonomy" id="3218"/>
    <lineage>
        <taxon>Eukaryota</taxon>
        <taxon>Viridiplantae</taxon>
        <taxon>Streptophyta</taxon>
        <taxon>Embryophyta</taxon>
        <taxon>Bryophyta</taxon>
        <taxon>Bryophytina</taxon>
        <taxon>Bryopsida</taxon>
        <taxon>Funariidae</taxon>
        <taxon>Funariales</taxon>
        <taxon>Funariaceae</taxon>
        <taxon>Physcomitrium</taxon>
    </lineage>
</organism>
<dbReference type="Proteomes" id="UP000006727">
    <property type="component" value="Chromosome 7"/>
</dbReference>
<evidence type="ECO:0000313" key="3">
    <source>
        <dbReference type="Proteomes" id="UP000006727"/>
    </source>
</evidence>
<dbReference type="EMBL" id="ABEU02000007">
    <property type="protein sequence ID" value="PNR51454.1"/>
    <property type="molecule type" value="Genomic_DNA"/>
</dbReference>